<proteinExistence type="inferred from homology"/>
<dbReference type="SUPFAM" id="SSF53800">
    <property type="entry name" value="Chelatase"/>
    <property type="match status" value="1"/>
</dbReference>
<evidence type="ECO:0000313" key="8">
    <source>
        <dbReference type="EMBL" id="AFA39316.1"/>
    </source>
</evidence>
<evidence type="ECO:0000256" key="4">
    <source>
        <dbReference type="ARBA" id="ARBA00022723"/>
    </source>
</evidence>
<feature type="domain" description="Cobalamin biosynthesis precorrin-8X methylmutase CobH/CbiC" evidence="7">
    <location>
        <begin position="132"/>
        <end position="313"/>
    </location>
</feature>
<dbReference type="PANTHER" id="PTHR43588">
    <property type="entry name" value="COBALT-PRECORRIN-8 METHYLMUTASE"/>
    <property type="match status" value="1"/>
</dbReference>
<dbReference type="STRING" id="698757.Pogu_1289"/>
<dbReference type="UniPathway" id="UPA00148"/>
<dbReference type="GO" id="GO:0046872">
    <property type="term" value="F:metal ion binding"/>
    <property type="evidence" value="ECO:0007669"/>
    <property type="project" value="UniProtKB-KW"/>
</dbReference>
<dbReference type="Gene3D" id="3.40.50.1400">
    <property type="match status" value="1"/>
</dbReference>
<dbReference type="Pfam" id="PF02570">
    <property type="entry name" value="CbiC"/>
    <property type="match status" value="1"/>
</dbReference>
<evidence type="ECO:0000256" key="5">
    <source>
        <dbReference type="ARBA" id="ARBA00023235"/>
    </source>
</evidence>
<comment type="pathway">
    <text evidence="1">Cofactor biosynthesis; adenosylcobalamin biosynthesis.</text>
</comment>
<dbReference type="GO" id="GO:0016993">
    <property type="term" value="F:precorrin-8X methylmutase activity"/>
    <property type="evidence" value="ECO:0007669"/>
    <property type="project" value="InterPro"/>
</dbReference>
<organism evidence="8 9">
    <name type="scientific">Pyrobaculum oguniense (strain DSM 13380 / JCM 10595 / TE7)</name>
    <dbReference type="NCBI Taxonomy" id="698757"/>
    <lineage>
        <taxon>Archaea</taxon>
        <taxon>Thermoproteota</taxon>
        <taxon>Thermoprotei</taxon>
        <taxon>Thermoproteales</taxon>
        <taxon>Thermoproteaceae</taxon>
        <taxon>Pyrobaculum</taxon>
    </lineage>
</organism>
<protein>
    <submittedName>
        <fullName evidence="8">Precorrin isomerase</fullName>
        <ecNumber evidence="8">5.4.1.2</ecNumber>
    </submittedName>
</protein>
<dbReference type="EMBL" id="CP003316">
    <property type="protein sequence ID" value="AFA39316.1"/>
    <property type="molecule type" value="Genomic_DNA"/>
</dbReference>
<keyword evidence="6" id="KW-0456">Lyase</keyword>
<name>H6QAB5_PYROT</name>
<dbReference type="KEGG" id="pog:Pogu_1289"/>
<sequence>MEVILVNHGSRRQVFNQLMEGWAAEISRRLGVRAVVGYNEYAEPNWRRVLKEGEGPAVIALAFLGEGNHVARDIVEELGVSGFEQWEMSRFGRLVYVTRPLGDSPLVLSALIARIIKAFDKGGAKIVENPEEIEETSMAYIAKALGLNVEKCEHALVARAVYASGNLDMAKSIYITSDFCKAAEEAITGEVWAVADVKMVAAGLRYSRVRVAVEEAPAGCRTTKSYCGTEKLLKELGAAALVVGNAPTALRAGLDAWRRGEAELAFVVAAAVGFTNAEAVKEEVASSGLPAFIVRGTMGGSGVAAAVFNELVRRAYGG</sequence>
<evidence type="ECO:0000313" key="9">
    <source>
        <dbReference type="Proteomes" id="UP000009062"/>
    </source>
</evidence>
<dbReference type="EC" id="5.4.1.2" evidence="8"/>
<keyword evidence="9" id="KW-1185">Reference proteome</keyword>
<comment type="similarity">
    <text evidence="2">Belongs to the CobH/CbiC family.</text>
</comment>
<evidence type="ECO:0000256" key="3">
    <source>
        <dbReference type="ARBA" id="ARBA00022573"/>
    </source>
</evidence>
<dbReference type="HOGENOM" id="CLU_827999_0_0_2"/>
<dbReference type="InterPro" id="IPR002762">
    <property type="entry name" value="CbiX-like"/>
</dbReference>
<dbReference type="Pfam" id="PF01903">
    <property type="entry name" value="CbiX"/>
    <property type="match status" value="1"/>
</dbReference>
<evidence type="ECO:0000256" key="2">
    <source>
        <dbReference type="ARBA" id="ARBA00009774"/>
    </source>
</evidence>
<dbReference type="InterPro" id="IPR003722">
    <property type="entry name" value="Cbl_synth_CobH/CbiC"/>
</dbReference>
<dbReference type="InterPro" id="IPR036588">
    <property type="entry name" value="CobH/CbiC_sf"/>
</dbReference>
<evidence type="ECO:0000256" key="6">
    <source>
        <dbReference type="ARBA" id="ARBA00023239"/>
    </source>
</evidence>
<evidence type="ECO:0000259" key="7">
    <source>
        <dbReference type="Pfam" id="PF02570"/>
    </source>
</evidence>
<keyword evidence="3" id="KW-0169">Cobalamin biosynthesis</keyword>
<keyword evidence="4" id="KW-0479">Metal-binding</keyword>
<dbReference type="Gene3D" id="3.40.50.10230">
    <property type="entry name" value="Cobalamin biosynthesis CobH/CbiC, precorrin-8X methylmutase"/>
    <property type="match status" value="1"/>
</dbReference>
<dbReference type="eggNOG" id="arCOG02247">
    <property type="taxonomic scope" value="Archaea"/>
</dbReference>
<dbReference type="NCBIfam" id="NF004449">
    <property type="entry name" value="PRK05782.1"/>
    <property type="match status" value="1"/>
</dbReference>
<reference evidence="8 9" key="1">
    <citation type="journal article" date="2012" name="Stand. Genomic Sci.">
        <title>Complete genome sequence of Pyrobaculum oguniense.</title>
        <authorList>
            <person name="Bernick D.L."/>
            <person name="Karplus K."/>
            <person name="Lui L.M."/>
            <person name="Coker J.K."/>
            <person name="Murphy J.N."/>
            <person name="Chan P.P."/>
            <person name="Cozen A.E."/>
            <person name="Lowe T.M."/>
        </authorList>
    </citation>
    <scope>NUCLEOTIDE SEQUENCE [LARGE SCALE GENOMIC DNA]</scope>
    <source>
        <strain evidence="8 9">TE7</strain>
    </source>
</reference>
<accession>H6QAB5</accession>
<dbReference type="PANTHER" id="PTHR43588:SF1">
    <property type="entry name" value="COBALT-PRECORRIN-8 METHYLMUTASE"/>
    <property type="match status" value="1"/>
</dbReference>
<evidence type="ECO:0000256" key="1">
    <source>
        <dbReference type="ARBA" id="ARBA00004953"/>
    </source>
</evidence>
<dbReference type="AlphaFoldDB" id="H6QAB5"/>
<dbReference type="GO" id="GO:0009236">
    <property type="term" value="P:cobalamin biosynthetic process"/>
    <property type="evidence" value="ECO:0007669"/>
    <property type="project" value="UniProtKB-UniPathway"/>
</dbReference>
<dbReference type="SUPFAM" id="SSF63965">
    <property type="entry name" value="Precorrin-8X methylmutase CbiC/CobH"/>
    <property type="match status" value="1"/>
</dbReference>
<gene>
    <name evidence="8" type="ordered locus">Pogu_1289</name>
</gene>
<dbReference type="GO" id="GO:0016829">
    <property type="term" value="F:lyase activity"/>
    <property type="evidence" value="ECO:0007669"/>
    <property type="project" value="UniProtKB-KW"/>
</dbReference>
<dbReference type="Proteomes" id="UP000009062">
    <property type="component" value="Chromosome"/>
</dbReference>
<keyword evidence="5 8" id="KW-0413">Isomerase</keyword>